<evidence type="ECO:0000313" key="4">
    <source>
        <dbReference type="Proteomes" id="UP001054889"/>
    </source>
</evidence>
<reference evidence="3" key="2">
    <citation type="submission" date="2021-12" db="EMBL/GenBank/DDBJ databases">
        <title>Resequencing data analysis of finger millet.</title>
        <authorList>
            <person name="Hatakeyama M."/>
            <person name="Aluri S."/>
            <person name="Balachadran M.T."/>
            <person name="Sivarajan S.R."/>
            <person name="Poveda L."/>
            <person name="Shimizu-Inatsugi R."/>
            <person name="Schlapbach R."/>
            <person name="Sreeman S.M."/>
            <person name="Shimizu K.K."/>
        </authorList>
    </citation>
    <scope>NUCLEOTIDE SEQUENCE</scope>
</reference>
<evidence type="ECO:0000313" key="3">
    <source>
        <dbReference type="EMBL" id="GJM99941.1"/>
    </source>
</evidence>
<dbReference type="Gene3D" id="2.40.70.10">
    <property type="entry name" value="Acid Proteases"/>
    <property type="match status" value="1"/>
</dbReference>
<keyword evidence="4" id="KW-1185">Reference proteome</keyword>
<dbReference type="AlphaFoldDB" id="A0AAV5CN75"/>
<comment type="caution">
    <text evidence="3">The sequence shown here is derived from an EMBL/GenBank/DDBJ whole genome shotgun (WGS) entry which is preliminary data.</text>
</comment>
<organism evidence="3 4">
    <name type="scientific">Eleusine coracana subsp. coracana</name>
    <dbReference type="NCBI Taxonomy" id="191504"/>
    <lineage>
        <taxon>Eukaryota</taxon>
        <taxon>Viridiplantae</taxon>
        <taxon>Streptophyta</taxon>
        <taxon>Embryophyta</taxon>
        <taxon>Tracheophyta</taxon>
        <taxon>Spermatophyta</taxon>
        <taxon>Magnoliopsida</taxon>
        <taxon>Liliopsida</taxon>
        <taxon>Poales</taxon>
        <taxon>Poaceae</taxon>
        <taxon>PACMAD clade</taxon>
        <taxon>Chloridoideae</taxon>
        <taxon>Cynodonteae</taxon>
        <taxon>Eleusininae</taxon>
        <taxon>Eleusine</taxon>
    </lineage>
</organism>
<proteinExistence type="inferred from homology"/>
<sequence length="123" mass="12830">MIIDSGTVVTNLRPTVYIRRAAVGVPGGHGCVPAPTAVQAPQHVCYNFTGYDNVTVPRIALTFRGGVTVDLDVPSGILSGGCLAFAAVRTDNSTTFLGNVNQSTFEVLYDVKGGRVGFRPGAC</sequence>
<dbReference type="PROSITE" id="PS51767">
    <property type="entry name" value="PEPTIDASE_A1"/>
    <property type="match status" value="1"/>
</dbReference>
<dbReference type="InterPro" id="IPR032799">
    <property type="entry name" value="TAXi_C"/>
</dbReference>
<dbReference type="InterPro" id="IPR021109">
    <property type="entry name" value="Peptidase_aspartic_dom_sf"/>
</dbReference>
<feature type="domain" description="Peptidase A1" evidence="2">
    <location>
        <begin position="1"/>
        <end position="119"/>
    </location>
</feature>
<evidence type="ECO:0000256" key="1">
    <source>
        <dbReference type="ARBA" id="ARBA00007447"/>
    </source>
</evidence>
<dbReference type="PANTHER" id="PTHR13683">
    <property type="entry name" value="ASPARTYL PROTEASES"/>
    <property type="match status" value="1"/>
</dbReference>
<dbReference type="GO" id="GO:0004190">
    <property type="term" value="F:aspartic-type endopeptidase activity"/>
    <property type="evidence" value="ECO:0007669"/>
    <property type="project" value="InterPro"/>
</dbReference>
<name>A0AAV5CN75_ELECO</name>
<gene>
    <name evidence="3" type="primary">ga17084</name>
    <name evidence="3" type="ORF">PR202_ga17084</name>
</gene>
<dbReference type="GO" id="GO:0006508">
    <property type="term" value="P:proteolysis"/>
    <property type="evidence" value="ECO:0007669"/>
    <property type="project" value="InterPro"/>
</dbReference>
<evidence type="ECO:0000259" key="2">
    <source>
        <dbReference type="PROSITE" id="PS51767"/>
    </source>
</evidence>
<dbReference type="EMBL" id="BQKI01000008">
    <property type="protein sequence ID" value="GJM99941.1"/>
    <property type="molecule type" value="Genomic_DNA"/>
</dbReference>
<dbReference type="SUPFAM" id="SSF50630">
    <property type="entry name" value="Acid proteases"/>
    <property type="match status" value="1"/>
</dbReference>
<accession>A0AAV5CN75</accession>
<dbReference type="Proteomes" id="UP001054889">
    <property type="component" value="Unassembled WGS sequence"/>
</dbReference>
<protein>
    <recommendedName>
        <fullName evidence="2">Peptidase A1 domain-containing protein</fullName>
    </recommendedName>
</protein>
<dbReference type="PANTHER" id="PTHR13683:SF904">
    <property type="entry name" value="PROTEIN ASPARTIC PROTEASE IN GUARD CELL 1-LIKE"/>
    <property type="match status" value="1"/>
</dbReference>
<dbReference type="InterPro" id="IPR001461">
    <property type="entry name" value="Aspartic_peptidase_A1"/>
</dbReference>
<reference evidence="3" key="1">
    <citation type="journal article" date="2018" name="DNA Res.">
        <title>Multiple hybrid de novo genome assembly of finger millet, an orphan allotetraploid crop.</title>
        <authorList>
            <person name="Hatakeyama M."/>
            <person name="Aluri S."/>
            <person name="Balachadran M.T."/>
            <person name="Sivarajan S.R."/>
            <person name="Patrignani A."/>
            <person name="Gruter S."/>
            <person name="Poveda L."/>
            <person name="Shimizu-Inatsugi R."/>
            <person name="Baeten J."/>
            <person name="Francoijs K.J."/>
            <person name="Nataraja K.N."/>
            <person name="Reddy Y.A.N."/>
            <person name="Phadnis S."/>
            <person name="Ravikumar R.L."/>
            <person name="Schlapbach R."/>
            <person name="Sreeman S.M."/>
            <person name="Shimizu K.K."/>
        </authorList>
    </citation>
    <scope>NUCLEOTIDE SEQUENCE</scope>
</reference>
<dbReference type="InterPro" id="IPR033121">
    <property type="entry name" value="PEPTIDASE_A1"/>
</dbReference>
<comment type="similarity">
    <text evidence="1">Belongs to the peptidase A1 family.</text>
</comment>
<dbReference type="Pfam" id="PF14541">
    <property type="entry name" value="TAXi_C"/>
    <property type="match status" value="1"/>
</dbReference>